<reference evidence="2 3" key="1">
    <citation type="journal article" date="2018" name="Sci. Adv.">
        <title>Multi-heme cytochromes provide a pathway for survival in energy-limited environments.</title>
        <authorList>
            <person name="Deng X."/>
            <person name="Dohmae N."/>
            <person name="Nealson K.H."/>
            <person name="Hashimoto K."/>
            <person name="Okamoto A."/>
        </authorList>
    </citation>
    <scope>NUCLEOTIDE SEQUENCE [LARGE SCALE GENOMIC DNA]</scope>
    <source>
        <strain evidence="2 3">IS5</strain>
    </source>
</reference>
<dbReference type="RefSeq" id="WP_126380289.1">
    <property type="nucleotide sequence ID" value="NZ_AP017378.1"/>
</dbReference>
<dbReference type="KEGG" id="dfl:DFE_2653"/>
<dbReference type="Pfam" id="PF09350">
    <property type="entry name" value="DJC28_CD"/>
    <property type="match status" value="1"/>
</dbReference>
<sequence length="131" mass="15194">MGFLKIIDEVAEQAIRKAQERGEFDALPGRGKPLVFEDDSFVPEDLRMAYKILRNSGHVPPEIQQEKDIQRAVDLLEAAPDEQTRLRQMEKLNLLVVKINMGRRRPIQLEKKEYYYDKVVGKVRVSGQEND</sequence>
<evidence type="ECO:0000313" key="2">
    <source>
        <dbReference type="EMBL" id="BBD09379.1"/>
    </source>
</evidence>
<evidence type="ECO:0000259" key="1">
    <source>
        <dbReference type="Pfam" id="PF09350"/>
    </source>
</evidence>
<dbReference type="PANTHER" id="PTHR39158:SF1">
    <property type="entry name" value="DNAJ HOMOLOG SUBFAMILY C MEMBER 28"/>
    <property type="match status" value="1"/>
</dbReference>
<evidence type="ECO:0000313" key="3">
    <source>
        <dbReference type="Proteomes" id="UP000269883"/>
    </source>
</evidence>
<organism evidence="2 3">
    <name type="scientific">Desulfovibrio ferrophilus</name>
    <dbReference type="NCBI Taxonomy" id="241368"/>
    <lineage>
        <taxon>Bacteria</taxon>
        <taxon>Pseudomonadati</taxon>
        <taxon>Thermodesulfobacteriota</taxon>
        <taxon>Desulfovibrionia</taxon>
        <taxon>Desulfovibrionales</taxon>
        <taxon>Desulfovibrionaceae</taxon>
        <taxon>Desulfovibrio</taxon>
    </lineage>
</organism>
<proteinExistence type="predicted"/>
<name>A0A2Z6B1I1_9BACT</name>
<dbReference type="InterPro" id="IPR018961">
    <property type="entry name" value="DnaJ_homolog_subfam-C_membr-28"/>
</dbReference>
<accession>A0A2Z6B1I1</accession>
<dbReference type="Proteomes" id="UP000269883">
    <property type="component" value="Chromosome"/>
</dbReference>
<dbReference type="AlphaFoldDB" id="A0A2Z6B1I1"/>
<dbReference type="OrthoDB" id="9798476at2"/>
<gene>
    <name evidence="2" type="ORF">DFE_2653</name>
</gene>
<dbReference type="EMBL" id="AP017378">
    <property type="protein sequence ID" value="BBD09379.1"/>
    <property type="molecule type" value="Genomic_DNA"/>
</dbReference>
<protein>
    <recommendedName>
        <fullName evidence="1">DnaJ homologue subfamily C member 28 conserved domain-containing protein</fullName>
    </recommendedName>
</protein>
<keyword evidence="3" id="KW-1185">Reference proteome</keyword>
<dbReference type="PANTHER" id="PTHR39158">
    <property type="entry name" value="OS08G0560600 PROTEIN"/>
    <property type="match status" value="1"/>
</dbReference>
<feature type="domain" description="DnaJ homologue subfamily C member 28 conserved" evidence="1">
    <location>
        <begin position="10"/>
        <end position="76"/>
    </location>
</feature>
<dbReference type="InterPro" id="IPR052573">
    <property type="entry name" value="DnaJ_C_subfamily_28"/>
</dbReference>